<comment type="pathway">
    <text evidence="1">Lipid metabolism.</text>
</comment>
<name>A0A449AA19_9BACT</name>
<evidence type="ECO:0000256" key="2">
    <source>
        <dbReference type="ARBA" id="ARBA00022516"/>
    </source>
</evidence>
<dbReference type="SMART" id="SM00563">
    <property type="entry name" value="PlsC"/>
    <property type="match status" value="1"/>
</dbReference>
<evidence type="ECO:0000313" key="8">
    <source>
        <dbReference type="Proteomes" id="UP000290942"/>
    </source>
</evidence>
<organism evidence="7 8">
    <name type="scientific">Mycoplasmopsis bovigenitalium</name>
    <dbReference type="NCBI Taxonomy" id="2112"/>
    <lineage>
        <taxon>Bacteria</taxon>
        <taxon>Bacillati</taxon>
        <taxon>Mycoplasmatota</taxon>
        <taxon>Mycoplasmoidales</taxon>
        <taxon>Metamycoplasmataceae</taxon>
        <taxon>Mycoplasmopsis</taxon>
    </lineage>
</organism>
<keyword evidence="5 7" id="KW-0012">Acyltransferase</keyword>
<dbReference type="InterPro" id="IPR002123">
    <property type="entry name" value="Plipid/glycerol_acylTrfase"/>
</dbReference>
<accession>A0A449AA19</accession>
<protein>
    <submittedName>
        <fullName evidence="7">1-acyl-sn-glycerol-3-phosphate acyltransferase</fullName>
        <ecNumber evidence="7">2.3.1.51</ecNumber>
    </submittedName>
</protein>
<keyword evidence="2" id="KW-0444">Lipid biosynthesis</keyword>
<sequence length="247" mass="29059">MSFNLKMIFLWWHFLWCMWSLKSLANRYKRMPEDTPPQLRNDQVLKRAKQLLWYFNVNIEVKGYENLPKGPSLLLPNHKSSFDPFIVLAALEHKDKKLMGKNRIPTFIAKIELKRRKIIKSILEILDTFFINRSNIRQSIKTLDEFGEFVKTNKTSGVIFPEGTRINEESLGEFKAGALRVAKKYYLPIVPVAISDTRQVLNKNRCKKIKVKIEFLKPIKQNEFITMDNHVVLNKVKKQIEERLLNG</sequence>
<dbReference type="GO" id="GO:0003841">
    <property type="term" value="F:1-acylglycerol-3-phosphate O-acyltransferase activity"/>
    <property type="evidence" value="ECO:0007669"/>
    <property type="project" value="UniProtKB-EC"/>
</dbReference>
<proteinExistence type="predicted"/>
<keyword evidence="3 7" id="KW-0808">Transferase</keyword>
<dbReference type="Proteomes" id="UP000290942">
    <property type="component" value="Chromosome"/>
</dbReference>
<dbReference type="GO" id="GO:0006654">
    <property type="term" value="P:phosphatidic acid biosynthetic process"/>
    <property type="evidence" value="ECO:0007669"/>
    <property type="project" value="TreeGrafter"/>
</dbReference>
<reference evidence="7 8" key="1">
    <citation type="submission" date="2019-01" db="EMBL/GenBank/DDBJ databases">
        <authorList>
            <consortium name="Pathogen Informatics"/>
        </authorList>
    </citation>
    <scope>NUCLEOTIDE SEQUENCE [LARGE SCALE GENOMIC DNA]</scope>
    <source>
        <strain evidence="7 8">NCTC10122</strain>
    </source>
</reference>
<dbReference type="EC" id="2.3.1.51" evidence="7"/>
<evidence type="ECO:0000256" key="3">
    <source>
        <dbReference type="ARBA" id="ARBA00022679"/>
    </source>
</evidence>
<evidence type="ECO:0000256" key="4">
    <source>
        <dbReference type="ARBA" id="ARBA00023098"/>
    </source>
</evidence>
<feature type="domain" description="Phospholipid/glycerol acyltransferase" evidence="6">
    <location>
        <begin position="72"/>
        <end position="197"/>
    </location>
</feature>
<dbReference type="PANTHER" id="PTHR10434:SF64">
    <property type="entry name" value="1-ACYL-SN-GLYCEROL-3-PHOSPHATE ACYLTRANSFERASE-RELATED"/>
    <property type="match status" value="1"/>
</dbReference>
<evidence type="ECO:0000256" key="5">
    <source>
        <dbReference type="ARBA" id="ARBA00023315"/>
    </source>
</evidence>
<dbReference type="EMBL" id="LR214970">
    <property type="protein sequence ID" value="VEU61098.1"/>
    <property type="molecule type" value="Genomic_DNA"/>
</dbReference>
<evidence type="ECO:0000259" key="6">
    <source>
        <dbReference type="SMART" id="SM00563"/>
    </source>
</evidence>
<dbReference type="RefSeq" id="WP_129687904.1">
    <property type="nucleotide sequence ID" value="NZ_LR214970.1"/>
</dbReference>
<dbReference type="Pfam" id="PF01553">
    <property type="entry name" value="Acyltransferase"/>
    <property type="match status" value="1"/>
</dbReference>
<dbReference type="CDD" id="cd07989">
    <property type="entry name" value="LPLAT_AGPAT-like"/>
    <property type="match status" value="1"/>
</dbReference>
<dbReference type="PANTHER" id="PTHR10434">
    <property type="entry name" value="1-ACYL-SN-GLYCEROL-3-PHOSPHATE ACYLTRANSFERASE"/>
    <property type="match status" value="1"/>
</dbReference>
<dbReference type="SUPFAM" id="SSF69593">
    <property type="entry name" value="Glycerol-3-phosphate (1)-acyltransferase"/>
    <property type="match status" value="1"/>
</dbReference>
<evidence type="ECO:0000313" key="7">
    <source>
        <dbReference type="EMBL" id="VEU61098.1"/>
    </source>
</evidence>
<gene>
    <name evidence="7" type="primary">plsC</name>
    <name evidence="7" type="ORF">NCTC10122_00690</name>
</gene>
<evidence type="ECO:0000256" key="1">
    <source>
        <dbReference type="ARBA" id="ARBA00005189"/>
    </source>
</evidence>
<dbReference type="AlphaFoldDB" id="A0A449AA19"/>
<keyword evidence="4" id="KW-0443">Lipid metabolism</keyword>